<dbReference type="Pfam" id="PF26514">
    <property type="entry name" value="DUF8173"/>
    <property type="match status" value="1"/>
</dbReference>
<feature type="transmembrane region" description="Helical" evidence="1">
    <location>
        <begin position="141"/>
        <end position="167"/>
    </location>
</feature>
<feature type="transmembrane region" description="Helical" evidence="1">
    <location>
        <begin position="187"/>
        <end position="208"/>
    </location>
</feature>
<keyword evidence="1" id="KW-0812">Transmembrane</keyword>
<protein>
    <recommendedName>
        <fullName evidence="3">DUF8173 domain-containing protein</fullName>
    </recommendedName>
</protein>
<keyword evidence="1" id="KW-1133">Transmembrane helix</keyword>
<sequence>MERSRFRKIIILSFVFILLTTAAAMAVGVNTRGEVVSFFREINIPANTQVRGSVVSIFGDVDIQGNVMGDTVAIFGRINVDGKVYGDTISVFGGITVGSSGEISGDGVAVLGYGIHNYGAIRGQEVSVLGFAPVGVPPLSMLFMILLFFILIKQLFAFGFSVVAVLIFKERFDCMATGVHQESGKKFFIGLLVVFGTFVGMAVLAMTVIGAPLIVLLIPALSILEFLGNTVAKIAIGRKIAQRLQRQWSVMMELLMGTLIYVLLEATLIGKVFTLIFKFIGIGEIVDSRLGDGSSINRPKGV</sequence>
<name>A0ABS2NR41_9FIRM</name>
<dbReference type="InterPro" id="IPR058486">
    <property type="entry name" value="DUF8173"/>
</dbReference>
<keyword evidence="2" id="KW-0732">Signal</keyword>
<dbReference type="Proteomes" id="UP001314796">
    <property type="component" value="Unassembled WGS sequence"/>
</dbReference>
<comment type="caution">
    <text evidence="4">The sequence shown here is derived from an EMBL/GenBank/DDBJ whole genome shotgun (WGS) entry which is preliminary data.</text>
</comment>
<feature type="transmembrane region" description="Helical" evidence="1">
    <location>
        <begin position="248"/>
        <end position="269"/>
    </location>
</feature>
<dbReference type="EMBL" id="JAFBEE010000012">
    <property type="protein sequence ID" value="MBM7615425.1"/>
    <property type="molecule type" value="Genomic_DNA"/>
</dbReference>
<dbReference type="RefSeq" id="WP_204402625.1">
    <property type="nucleotide sequence ID" value="NZ_JAFBEE010000012.1"/>
</dbReference>
<evidence type="ECO:0000256" key="2">
    <source>
        <dbReference type="SAM" id="SignalP"/>
    </source>
</evidence>
<feature type="transmembrane region" description="Helical" evidence="1">
    <location>
        <begin position="214"/>
        <end position="236"/>
    </location>
</feature>
<organism evidence="4 5">
    <name type="scientific">Alkaliphilus hydrothermalis</name>
    <dbReference type="NCBI Taxonomy" id="1482730"/>
    <lineage>
        <taxon>Bacteria</taxon>
        <taxon>Bacillati</taxon>
        <taxon>Bacillota</taxon>
        <taxon>Clostridia</taxon>
        <taxon>Peptostreptococcales</taxon>
        <taxon>Natronincolaceae</taxon>
        <taxon>Alkaliphilus</taxon>
    </lineage>
</organism>
<feature type="chain" id="PRO_5046699191" description="DUF8173 domain-containing protein" evidence="2">
    <location>
        <begin position="27"/>
        <end position="302"/>
    </location>
</feature>
<gene>
    <name evidence="4" type="ORF">JOC73_001995</name>
</gene>
<keyword evidence="5" id="KW-1185">Reference proteome</keyword>
<feature type="signal peptide" evidence="2">
    <location>
        <begin position="1"/>
        <end position="26"/>
    </location>
</feature>
<evidence type="ECO:0000256" key="1">
    <source>
        <dbReference type="SAM" id="Phobius"/>
    </source>
</evidence>
<reference evidence="4 5" key="1">
    <citation type="submission" date="2021-01" db="EMBL/GenBank/DDBJ databases">
        <title>Genomic Encyclopedia of Type Strains, Phase IV (KMG-IV): sequencing the most valuable type-strain genomes for metagenomic binning, comparative biology and taxonomic classification.</title>
        <authorList>
            <person name="Goeker M."/>
        </authorList>
    </citation>
    <scope>NUCLEOTIDE SEQUENCE [LARGE SCALE GENOMIC DNA]</scope>
    <source>
        <strain evidence="4 5">DSM 25890</strain>
    </source>
</reference>
<evidence type="ECO:0000313" key="4">
    <source>
        <dbReference type="EMBL" id="MBM7615425.1"/>
    </source>
</evidence>
<feature type="domain" description="DUF8173" evidence="3">
    <location>
        <begin position="172"/>
        <end position="287"/>
    </location>
</feature>
<keyword evidence="1" id="KW-0472">Membrane</keyword>
<evidence type="ECO:0000259" key="3">
    <source>
        <dbReference type="Pfam" id="PF26514"/>
    </source>
</evidence>
<accession>A0ABS2NR41</accession>
<proteinExistence type="predicted"/>
<evidence type="ECO:0000313" key="5">
    <source>
        <dbReference type="Proteomes" id="UP001314796"/>
    </source>
</evidence>